<sequence>MGSCAAPSAKGDDKFITTDYLQQCPLTALQSEEPVGIDLLEEMAK</sequence>
<accession>A0ABU5MA15</accession>
<gene>
    <name evidence="1" type="ORF">U5E74_25845</name>
</gene>
<keyword evidence="2" id="KW-1185">Reference proteome</keyword>
<protein>
    <submittedName>
        <fullName evidence="1">Uncharacterized protein</fullName>
    </submittedName>
</protein>
<comment type="caution">
    <text evidence="1">The sequence shown here is derived from an EMBL/GenBank/DDBJ whole genome shotgun (WGS) entry which is preliminary data.</text>
</comment>
<name>A0ABU5MA15_RAOPL</name>
<dbReference type="Proteomes" id="UP001293169">
    <property type="component" value="Unassembled WGS sequence"/>
</dbReference>
<proteinExistence type="predicted"/>
<dbReference type="EMBL" id="JAXUDK010000024">
    <property type="protein sequence ID" value="MDZ7469044.1"/>
    <property type="molecule type" value="Genomic_DNA"/>
</dbReference>
<reference evidence="1 2" key="1">
    <citation type="submission" date="2023-12" db="EMBL/GenBank/DDBJ databases">
        <title>N/s.</title>
        <authorList>
            <person name="Dale J."/>
        </authorList>
    </citation>
    <scope>NUCLEOTIDE SEQUENCE [LARGE SCALE GENOMIC DNA]</scope>
    <source>
        <strain evidence="1 2">2023EL-01226</strain>
    </source>
</reference>
<dbReference type="RefSeq" id="WP_318330656.1">
    <property type="nucleotide sequence ID" value="NZ_JAWQIZ010000021.1"/>
</dbReference>
<evidence type="ECO:0000313" key="2">
    <source>
        <dbReference type="Proteomes" id="UP001293169"/>
    </source>
</evidence>
<organism evidence="1 2">
    <name type="scientific">Raoultella planticola</name>
    <name type="common">Klebsiella planticola</name>
    <dbReference type="NCBI Taxonomy" id="575"/>
    <lineage>
        <taxon>Bacteria</taxon>
        <taxon>Pseudomonadati</taxon>
        <taxon>Pseudomonadota</taxon>
        <taxon>Gammaproteobacteria</taxon>
        <taxon>Enterobacterales</taxon>
        <taxon>Enterobacteriaceae</taxon>
        <taxon>Klebsiella/Raoultella group</taxon>
        <taxon>Raoultella</taxon>
    </lineage>
</organism>
<evidence type="ECO:0000313" key="1">
    <source>
        <dbReference type="EMBL" id="MDZ7469044.1"/>
    </source>
</evidence>